<proteinExistence type="inferred from homology"/>
<dbReference type="OrthoDB" id="5581181at2759"/>
<comment type="similarity">
    <text evidence="1">Belongs to the cullin family.</text>
</comment>
<dbReference type="SUPFAM" id="SSF75632">
    <property type="entry name" value="Cullin homology domain"/>
    <property type="match status" value="1"/>
</dbReference>
<feature type="region of interest" description="Disordered" evidence="2">
    <location>
        <begin position="247"/>
        <end position="282"/>
    </location>
</feature>
<dbReference type="AlphaFoldDB" id="A0A7J7IFP0"/>
<organism evidence="4 5">
    <name type="scientific">Cyanidiococcus yangmingshanensis</name>
    <dbReference type="NCBI Taxonomy" id="2690220"/>
    <lineage>
        <taxon>Eukaryota</taxon>
        <taxon>Rhodophyta</taxon>
        <taxon>Bangiophyceae</taxon>
        <taxon>Cyanidiales</taxon>
        <taxon>Cyanidiaceae</taxon>
        <taxon>Cyanidiococcus</taxon>
    </lineage>
</organism>
<dbReference type="GO" id="GO:0007091">
    <property type="term" value="P:metaphase/anaphase transition of mitotic cell cycle"/>
    <property type="evidence" value="ECO:0007669"/>
    <property type="project" value="TreeGrafter"/>
</dbReference>
<feature type="compositionally biased region" description="Acidic residues" evidence="2">
    <location>
        <begin position="257"/>
        <end position="273"/>
    </location>
</feature>
<evidence type="ECO:0000256" key="2">
    <source>
        <dbReference type="SAM" id="MobiDB-lite"/>
    </source>
</evidence>
<dbReference type="Proteomes" id="UP000530660">
    <property type="component" value="Unassembled WGS sequence"/>
</dbReference>
<evidence type="ECO:0000313" key="4">
    <source>
        <dbReference type="EMBL" id="KAF6001926.1"/>
    </source>
</evidence>
<dbReference type="Pfam" id="PF25773">
    <property type="entry name" value="TPR_ANAPC2"/>
    <property type="match status" value="1"/>
</dbReference>
<dbReference type="PROSITE" id="PS50069">
    <property type="entry name" value="CULLIN_2"/>
    <property type="match status" value="1"/>
</dbReference>
<dbReference type="InterPro" id="IPR016158">
    <property type="entry name" value="Cullin_homology"/>
</dbReference>
<reference evidence="4 5" key="1">
    <citation type="journal article" date="2020" name="J. Phycol.">
        <title>Comparative genome analysis reveals Cyanidiococcus gen. nov., a new extremophilic red algal genus sister to Cyanidioschyzon (Cyanidioschyzonaceae, Rhodophyta).</title>
        <authorList>
            <person name="Liu S.-L."/>
            <person name="Chiang Y.-R."/>
            <person name="Yoon H.S."/>
            <person name="Fu H.-Y."/>
        </authorList>
    </citation>
    <scope>NUCLEOTIDE SEQUENCE [LARGE SCALE GENOMIC DNA]</scope>
    <source>
        <strain evidence="4 5">THAL066</strain>
    </source>
</reference>
<dbReference type="InterPro" id="IPR044554">
    <property type="entry name" value="ANAPC2"/>
</dbReference>
<dbReference type="GO" id="GO:0070979">
    <property type="term" value="P:protein K11-linked ubiquitination"/>
    <property type="evidence" value="ECO:0007669"/>
    <property type="project" value="TreeGrafter"/>
</dbReference>
<evidence type="ECO:0000259" key="3">
    <source>
        <dbReference type="PROSITE" id="PS50069"/>
    </source>
</evidence>
<gene>
    <name evidence="4" type="primary">ANAPC2</name>
    <name evidence="4" type="ORF">F1559_001562</name>
</gene>
<name>A0A7J7IFP0_9RHOD</name>
<dbReference type="GO" id="GO:0005680">
    <property type="term" value="C:anaphase-promoting complex"/>
    <property type="evidence" value="ECO:0007669"/>
    <property type="project" value="TreeGrafter"/>
</dbReference>
<accession>A0A7J7IFP0</accession>
<keyword evidence="5" id="KW-1185">Reference proteome</keyword>
<sequence>MGTSHRCTIDLNREVGRTLAQFDEDMLVLGLFDLWRDLVSVQIYEAIEEQASKLAHGELCRSVATSMLTWVNRLIRPWLRAMQPDDVEQQPSSSSRPWYDDASSWEKRVLYFTHEALLHARLQDLFDIIVEFPASNPALVDIRECLEHTDAFEEITQSLCNQLERRLLHPGASTSDILHHSVNTIQSLLQIEPHGFLLSRASKRLHRYLSSNRPEAMACLVELFASPEGMSLFPTDSEQLVSFTKAMKRPSRHEMDADMDDTAEDPSDSDWEPDPINAPLTGSVSERRGQMARNFARLDVLSILMNVCGGRRRFIAEFHGFLAERLTSIMDYDFESLFRNLEILKVRLGPTCLSNAETILKDVSDSRRFSNFVRSQSETLSKSDMQIELLIISYLYWPCIFPENQAEERRGSHPASLAGPSLIGSDYFALLERHRYRLVPFLEHFLRTSEECFSRQKAPRVLRWIPALGICDLDLDFADGRHVHMQNVPLMNAMLIELFTQQPRFTLNELVEKLFDTKRGDGPDSVDGDCQRLRSSMVDRALRFWLRHAILRSVGNDLYEGH</sequence>
<dbReference type="Gene3D" id="3.30.230.130">
    <property type="entry name" value="Cullin, Chain C, Domain 2"/>
    <property type="match status" value="1"/>
</dbReference>
<protein>
    <submittedName>
        <fullName evidence="4">Anaphase-promoting complex subunit 2</fullName>
    </submittedName>
</protein>
<comment type="caution">
    <text evidence="4">The sequence shown here is derived from an EMBL/GenBank/DDBJ whole genome shotgun (WGS) entry which is preliminary data.</text>
</comment>
<dbReference type="PANTHER" id="PTHR45957:SF1">
    <property type="entry name" value="ANAPHASE-PROMOTING COMPLEX SUBUNIT 2"/>
    <property type="match status" value="1"/>
</dbReference>
<dbReference type="InterPro" id="IPR057975">
    <property type="entry name" value="TPR_ANAPC2"/>
</dbReference>
<dbReference type="InterPro" id="IPR036317">
    <property type="entry name" value="Cullin_homology_sf"/>
</dbReference>
<evidence type="ECO:0000256" key="1">
    <source>
        <dbReference type="PROSITE-ProRule" id="PRU00330"/>
    </source>
</evidence>
<dbReference type="EMBL" id="VWRR01000012">
    <property type="protein sequence ID" value="KAF6001926.1"/>
    <property type="molecule type" value="Genomic_DNA"/>
</dbReference>
<evidence type="ECO:0000313" key="5">
    <source>
        <dbReference type="Proteomes" id="UP000530660"/>
    </source>
</evidence>
<dbReference type="PANTHER" id="PTHR45957">
    <property type="entry name" value="ANAPHASE-PROMOTING COMPLEX SUBUNIT 2"/>
    <property type="match status" value="1"/>
</dbReference>
<feature type="domain" description="Cullin family profile" evidence="3">
    <location>
        <begin position="297"/>
        <end position="512"/>
    </location>
</feature>